<reference evidence="2" key="1">
    <citation type="submission" date="2020-12" db="EMBL/GenBank/DDBJ databases">
        <title>Methylobrevis albus sp. nov., isolated from fresh water lack sediment.</title>
        <authorList>
            <person name="Zou Q."/>
        </authorList>
    </citation>
    <scope>NUCLEOTIDE SEQUENCE</scope>
    <source>
        <strain evidence="2">L22</strain>
    </source>
</reference>
<keyword evidence="3" id="KW-1185">Reference proteome</keyword>
<dbReference type="InterPro" id="IPR028087">
    <property type="entry name" value="Tad_N"/>
</dbReference>
<evidence type="ECO:0000313" key="3">
    <source>
        <dbReference type="Proteomes" id="UP000631694"/>
    </source>
</evidence>
<evidence type="ECO:0000313" key="2">
    <source>
        <dbReference type="EMBL" id="MBH0239136.1"/>
    </source>
</evidence>
<dbReference type="Proteomes" id="UP000631694">
    <property type="component" value="Unassembled WGS sequence"/>
</dbReference>
<sequence length="418" mass="42784">MPFGRRLRAFAGDTRANIVMSFALALPVMVGAAGLAVDYTMAASARSALQTAADGAALAAASELRLAGSNADAVIEVARRHVEAALGAESGVAFEGRLSEDRRGITIALARSTETFLLDIVASSATDLSVMAEAKIFGGGPLCLIGLNGGAAATVEVDQSRLTATTCAVYANSTSERALVERRTGRIEAKFICSSGGAEGVNFEPHPQLDCPQMPDPLAARPAPTVGGCDYTKKQYQFGIVVIPPGVYCGGLKISGAVAATFLPGTFIIKDGPLEIGGTSIVTGLGVGFYLTGSNATFSFGPATVINLTAPVSGPLAGMLFFEDRTNAAGEHKMNSRSAPVLLGTFYLPKSALHVGAPGGPGLLKSIVGELSAWTIVVADRVSINDGLNLKLNTNYNGSEVPVPPGVGPDGSTVILTQ</sequence>
<feature type="domain" description="Putative Flp pilus-assembly TadG-like N-terminal" evidence="1">
    <location>
        <begin position="17"/>
        <end position="62"/>
    </location>
</feature>
<protein>
    <submittedName>
        <fullName evidence="2">Pilus assembly protein</fullName>
    </submittedName>
</protein>
<proteinExistence type="predicted"/>
<name>A0A931I5D7_9HYPH</name>
<dbReference type="EMBL" id="JADZLT010000052">
    <property type="protein sequence ID" value="MBH0239136.1"/>
    <property type="molecule type" value="Genomic_DNA"/>
</dbReference>
<evidence type="ECO:0000259" key="1">
    <source>
        <dbReference type="Pfam" id="PF13400"/>
    </source>
</evidence>
<organism evidence="2 3">
    <name type="scientific">Methylobrevis albus</name>
    <dbReference type="NCBI Taxonomy" id="2793297"/>
    <lineage>
        <taxon>Bacteria</taxon>
        <taxon>Pseudomonadati</taxon>
        <taxon>Pseudomonadota</taxon>
        <taxon>Alphaproteobacteria</taxon>
        <taxon>Hyphomicrobiales</taxon>
        <taxon>Pleomorphomonadaceae</taxon>
        <taxon>Methylobrevis</taxon>
    </lineage>
</organism>
<gene>
    <name evidence="2" type="ORF">I5731_15010</name>
</gene>
<comment type="caution">
    <text evidence="2">The sequence shown here is derived from an EMBL/GenBank/DDBJ whole genome shotgun (WGS) entry which is preliminary data.</text>
</comment>
<dbReference type="AlphaFoldDB" id="A0A931I5D7"/>
<dbReference type="RefSeq" id="WP_197312200.1">
    <property type="nucleotide sequence ID" value="NZ_JADZLT010000052.1"/>
</dbReference>
<accession>A0A931I5D7</accession>
<dbReference type="Pfam" id="PF13400">
    <property type="entry name" value="Tad"/>
    <property type="match status" value="1"/>
</dbReference>